<keyword evidence="2" id="KW-1185">Reference proteome</keyword>
<proteinExistence type="predicted"/>
<evidence type="ECO:0000256" key="1">
    <source>
        <dbReference type="SAM" id="MobiDB-lite"/>
    </source>
</evidence>
<dbReference type="SUPFAM" id="SSF50978">
    <property type="entry name" value="WD40 repeat-like"/>
    <property type="match status" value="1"/>
</dbReference>
<dbReference type="GO" id="GO:0030027">
    <property type="term" value="C:lamellipodium"/>
    <property type="evidence" value="ECO:0007669"/>
    <property type="project" value="TreeGrafter"/>
</dbReference>
<dbReference type="STRING" id="451379.A0A0N5AE72"/>
<dbReference type="PANTHER" id="PTHR15435:SF2">
    <property type="entry name" value="KICSTOR COMPLEX PROTEIN KAPTIN"/>
    <property type="match status" value="1"/>
</dbReference>
<reference evidence="3" key="1">
    <citation type="submission" date="2017-02" db="UniProtKB">
        <authorList>
            <consortium name="WormBaseParasite"/>
        </authorList>
    </citation>
    <scope>IDENTIFICATION</scope>
</reference>
<dbReference type="AlphaFoldDB" id="A0A0N5AE72"/>
<dbReference type="PANTHER" id="PTHR15435">
    <property type="entry name" value="KICSTOR COMPLEX PROTEIN KAPTIN"/>
    <property type="match status" value="1"/>
</dbReference>
<evidence type="ECO:0000313" key="3">
    <source>
        <dbReference type="WBParaSite" id="SMUV_0000252001-mRNA-1"/>
    </source>
</evidence>
<sequence length="403" mass="45191">MWKELSFVPLQFCNTYGLHYIQGGRGSGVFCTTIGGEVVWVDDPSHPVKLNGLFNEEIGPNEVLELIAADSARHTEDDCIGILATCWIVNDEMYLPQRYFGALFKIKKDFSFVLGWKDSLKTKPTFTRVTEVTPLAQNRRCILIFTNACCVNLFTIEQKSAKVCATEIVGDIFPGLDLQDLSGATIRTSCLHTKKYRWSGLGSETGTVIITALLKAKNDIVCRAKLKFEGVISVLQVLKAFDEEDKVLFLISSMIGPPTIWTIATREEDTEIIRTSELLGCVGHDAVICSGFSKNIIAIGTYGGRLIFFRRKDILEEEEKIYPCFSVDHTAPILALRFLSDEDLVILSRSGVHTVKFKAEDYDKDVPYETTVVPDDKEKKATSESSCGKKHSLRRQENQMIFR</sequence>
<evidence type="ECO:0000313" key="2">
    <source>
        <dbReference type="Proteomes" id="UP000046393"/>
    </source>
</evidence>
<dbReference type="GO" id="GO:0034198">
    <property type="term" value="P:cellular response to amino acid starvation"/>
    <property type="evidence" value="ECO:0007669"/>
    <property type="project" value="TreeGrafter"/>
</dbReference>
<organism evidence="2 3">
    <name type="scientific">Syphacia muris</name>
    <dbReference type="NCBI Taxonomy" id="451379"/>
    <lineage>
        <taxon>Eukaryota</taxon>
        <taxon>Metazoa</taxon>
        <taxon>Ecdysozoa</taxon>
        <taxon>Nematoda</taxon>
        <taxon>Chromadorea</taxon>
        <taxon>Rhabditida</taxon>
        <taxon>Spirurina</taxon>
        <taxon>Oxyuridomorpha</taxon>
        <taxon>Oxyuroidea</taxon>
        <taxon>Oxyuridae</taxon>
        <taxon>Syphacia</taxon>
    </lineage>
</organism>
<dbReference type="WBParaSite" id="SMUV_0000252001-mRNA-1">
    <property type="protein sequence ID" value="SMUV_0000252001-mRNA-1"/>
    <property type="gene ID" value="SMUV_0000252001"/>
</dbReference>
<dbReference type="InterPro" id="IPR036322">
    <property type="entry name" value="WD40_repeat_dom_sf"/>
</dbReference>
<dbReference type="GO" id="GO:0015629">
    <property type="term" value="C:actin cytoskeleton"/>
    <property type="evidence" value="ECO:0007669"/>
    <property type="project" value="InterPro"/>
</dbReference>
<dbReference type="GO" id="GO:0051015">
    <property type="term" value="F:actin filament binding"/>
    <property type="evidence" value="ECO:0007669"/>
    <property type="project" value="TreeGrafter"/>
</dbReference>
<dbReference type="GO" id="GO:0007015">
    <property type="term" value="P:actin filament organization"/>
    <property type="evidence" value="ECO:0007669"/>
    <property type="project" value="InterPro"/>
</dbReference>
<dbReference type="GO" id="GO:1904262">
    <property type="term" value="P:negative regulation of TORC1 signaling"/>
    <property type="evidence" value="ECO:0007669"/>
    <property type="project" value="TreeGrafter"/>
</dbReference>
<protein>
    <submittedName>
        <fullName evidence="3">PHTB1_N domain-containing protein</fullName>
    </submittedName>
</protein>
<accession>A0A0N5AE72</accession>
<dbReference type="InterPro" id="IPR029982">
    <property type="entry name" value="Kptn"/>
</dbReference>
<dbReference type="Proteomes" id="UP000046393">
    <property type="component" value="Unplaced"/>
</dbReference>
<feature type="region of interest" description="Disordered" evidence="1">
    <location>
        <begin position="374"/>
        <end position="403"/>
    </location>
</feature>
<name>A0A0N5AE72_9BILA</name>